<keyword evidence="6" id="KW-1185">Reference proteome</keyword>
<dbReference type="Pfam" id="PF12776">
    <property type="entry name" value="Myb_DNA-bind_3"/>
    <property type="match status" value="1"/>
</dbReference>
<sequence length="510" mass="57529">PEPTPENSDDVNWKYFKELTIYVIKDIAIVRGSEHHTGARDIILRNGGGGLRPTKAEEYFNMKHASARNCVERAFGINKMRWGILRDSSWFSPEVMIQVINACFLLHNFIKKEQGVDIFERDYEDEEPEQYPSAYVEQIEDVITVVQPSHQWTQFRDNMAKEMMPRPRKRKIEVEEGDGVGEGIQVPQPKGPYFSWTERLDAILIECMQELVHKHQVENGNFKSGSFTELELMMNKKAPGCGVKADPNIRSRHKKLKMDFMAVHLLRSKSGKGWDETTCTPIIDDDVFEDLLKVHPNIKNLNKVPFPFYNELLEIFGKGGTAAGRVTGGICDGPPSPKNLLHMEGFDTPIDLDDQRCTEILEDIINEGIDMQHPTAVEAETQATPTTQKLSSNPKSGAGRIHTIKKRAKKSEMATDSAIANVSSQLGELKPILLKAVEALGSITSERSERDGDNIKQASLIKEICKIVGLTRGQVIDAAMALVENDPKTRLFYALESDEDRCYFIKNLLR</sequence>
<dbReference type="InterPro" id="IPR024752">
    <property type="entry name" value="Myb/SANT-like_dom"/>
</dbReference>
<evidence type="ECO:0000256" key="1">
    <source>
        <dbReference type="ARBA" id="ARBA00001968"/>
    </source>
</evidence>
<keyword evidence="2" id="KW-0479">Metal-binding</keyword>
<protein>
    <recommendedName>
        <fullName evidence="7">Myb/SANT-like domain-containing protein</fullName>
    </recommendedName>
</protein>
<feature type="domain" description="DDE Tnp4" evidence="4">
    <location>
        <begin position="48"/>
        <end position="108"/>
    </location>
</feature>
<accession>A0AAV0I328</accession>
<comment type="caution">
    <text evidence="5">The sequence shown here is derived from an EMBL/GenBank/DDBJ whole genome shotgun (WGS) entry which is preliminary data.</text>
</comment>
<dbReference type="Proteomes" id="UP001154282">
    <property type="component" value="Unassembled WGS sequence"/>
</dbReference>
<evidence type="ECO:0000256" key="2">
    <source>
        <dbReference type="ARBA" id="ARBA00022723"/>
    </source>
</evidence>
<dbReference type="EMBL" id="CAMGYJ010000003">
    <property type="protein sequence ID" value="CAI0391534.1"/>
    <property type="molecule type" value="Genomic_DNA"/>
</dbReference>
<dbReference type="PANTHER" id="PTHR46250">
    <property type="entry name" value="MYB/SANT-LIKE DNA-BINDING DOMAIN PROTEIN-RELATED"/>
    <property type="match status" value="1"/>
</dbReference>
<dbReference type="Pfam" id="PF13359">
    <property type="entry name" value="DDE_Tnp_4"/>
    <property type="match status" value="1"/>
</dbReference>
<feature type="non-terminal residue" evidence="5">
    <location>
        <position position="1"/>
    </location>
</feature>
<evidence type="ECO:0000313" key="6">
    <source>
        <dbReference type="Proteomes" id="UP001154282"/>
    </source>
</evidence>
<dbReference type="PANTHER" id="PTHR46250:SF15">
    <property type="entry name" value="OS01G0523800 PROTEIN"/>
    <property type="match status" value="1"/>
</dbReference>
<evidence type="ECO:0000259" key="4">
    <source>
        <dbReference type="Pfam" id="PF13359"/>
    </source>
</evidence>
<dbReference type="GO" id="GO:0046872">
    <property type="term" value="F:metal ion binding"/>
    <property type="evidence" value="ECO:0007669"/>
    <property type="project" value="UniProtKB-KW"/>
</dbReference>
<feature type="domain" description="Myb/SANT-like" evidence="3">
    <location>
        <begin position="195"/>
        <end position="286"/>
    </location>
</feature>
<proteinExistence type="predicted"/>
<comment type="cofactor">
    <cofactor evidence="1">
        <name>a divalent metal cation</name>
        <dbReference type="ChEBI" id="CHEBI:60240"/>
    </cofactor>
</comment>
<name>A0AAV0I328_9ROSI</name>
<evidence type="ECO:0000259" key="3">
    <source>
        <dbReference type="Pfam" id="PF12776"/>
    </source>
</evidence>
<dbReference type="AlphaFoldDB" id="A0AAV0I328"/>
<evidence type="ECO:0000313" key="5">
    <source>
        <dbReference type="EMBL" id="CAI0391534.1"/>
    </source>
</evidence>
<organism evidence="5 6">
    <name type="scientific">Linum tenue</name>
    <dbReference type="NCBI Taxonomy" id="586396"/>
    <lineage>
        <taxon>Eukaryota</taxon>
        <taxon>Viridiplantae</taxon>
        <taxon>Streptophyta</taxon>
        <taxon>Embryophyta</taxon>
        <taxon>Tracheophyta</taxon>
        <taxon>Spermatophyta</taxon>
        <taxon>Magnoliopsida</taxon>
        <taxon>eudicotyledons</taxon>
        <taxon>Gunneridae</taxon>
        <taxon>Pentapetalae</taxon>
        <taxon>rosids</taxon>
        <taxon>fabids</taxon>
        <taxon>Malpighiales</taxon>
        <taxon>Linaceae</taxon>
        <taxon>Linum</taxon>
    </lineage>
</organism>
<reference evidence="5" key="1">
    <citation type="submission" date="2022-08" db="EMBL/GenBank/DDBJ databases">
        <authorList>
            <person name="Gutierrez-Valencia J."/>
        </authorList>
    </citation>
    <scope>NUCLEOTIDE SEQUENCE</scope>
</reference>
<evidence type="ECO:0008006" key="7">
    <source>
        <dbReference type="Google" id="ProtNLM"/>
    </source>
</evidence>
<gene>
    <name evidence="5" type="ORF">LITE_LOCUS7192</name>
</gene>
<dbReference type="InterPro" id="IPR027806">
    <property type="entry name" value="HARBI1_dom"/>
</dbReference>